<feature type="compositionally biased region" description="Basic residues" evidence="1">
    <location>
        <begin position="117"/>
        <end position="131"/>
    </location>
</feature>
<organism evidence="2 3">
    <name type="scientific">Streptomyces levis</name>
    <dbReference type="NCBI Taxonomy" id="285566"/>
    <lineage>
        <taxon>Bacteria</taxon>
        <taxon>Bacillati</taxon>
        <taxon>Actinomycetota</taxon>
        <taxon>Actinomycetes</taxon>
        <taxon>Kitasatosporales</taxon>
        <taxon>Streptomycetaceae</taxon>
        <taxon>Streptomyces</taxon>
    </lineage>
</organism>
<dbReference type="Proteomes" id="UP001501095">
    <property type="component" value="Unassembled WGS sequence"/>
</dbReference>
<evidence type="ECO:0000313" key="2">
    <source>
        <dbReference type="EMBL" id="GAA2518895.1"/>
    </source>
</evidence>
<comment type="caution">
    <text evidence="2">The sequence shown here is derived from an EMBL/GenBank/DDBJ whole genome shotgun (WGS) entry which is preliminary data.</text>
</comment>
<gene>
    <name evidence="2" type="ORF">GCM10010423_08870</name>
</gene>
<accession>A0ABN3NCE1</accession>
<feature type="compositionally biased region" description="Gly residues" evidence="1">
    <location>
        <begin position="1"/>
        <end position="13"/>
    </location>
</feature>
<proteinExistence type="predicted"/>
<sequence>MAMGAGGESGPTGPGVSWVGAKDGPGVLLRERVGGGGTSGISSSSSAVVSGAMVDDAPPETVSSGVGEVMDAVGDVSEGETVDRVGVADGSPPGPDESPHETRRRTLPQTPAPASTRRVRPRMSHLRGHGA</sequence>
<evidence type="ECO:0000256" key="1">
    <source>
        <dbReference type="SAM" id="MobiDB-lite"/>
    </source>
</evidence>
<name>A0ABN3NCE1_9ACTN</name>
<feature type="region of interest" description="Disordered" evidence="1">
    <location>
        <begin position="1"/>
        <end position="131"/>
    </location>
</feature>
<evidence type="ECO:0000313" key="3">
    <source>
        <dbReference type="Proteomes" id="UP001501095"/>
    </source>
</evidence>
<feature type="compositionally biased region" description="Low complexity" evidence="1">
    <location>
        <begin position="40"/>
        <end position="51"/>
    </location>
</feature>
<reference evidence="2 3" key="1">
    <citation type="journal article" date="2019" name="Int. J. Syst. Evol. Microbiol.">
        <title>The Global Catalogue of Microorganisms (GCM) 10K type strain sequencing project: providing services to taxonomists for standard genome sequencing and annotation.</title>
        <authorList>
            <consortium name="The Broad Institute Genomics Platform"/>
            <consortium name="The Broad Institute Genome Sequencing Center for Infectious Disease"/>
            <person name="Wu L."/>
            <person name="Ma J."/>
        </authorList>
    </citation>
    <scope>NUCLEOTIDE SEQUENCE [LARGE SCALE GENOMIC DNA]</scope>
    <source>
        <strain evidence="2 3">JCM 6924</strain>
    </source>
</reference>
<protein>
    <submittedName>
        <fullName evidence="2">Uncharacterized protein</fullName>
    </submittedName>
</protein>
<keyword evidence="3" id="KW-1185">Reference proteome</keyword>
<dbReference type="EMBL" id="BAAATM010000003">
    <property type="protein sequence ID" value="GAA2518895.1"/>
    <property type="molecule type" value="Genomic_DNA"/>
</dbReference>